<dbReference type="EMBL" id="CP007457">
    <property type="protein sequence ID" value="AIZ16070.1"/>
    <property type="molecule type" value="Genomic_DNA"/>
</dbReference>
<feature type="transmembrane region" description="Helical" evidence="1">
    <location>
        <begin position="20"/>
        <end position="41"/>
    </location>
</feature>
<protein>
    <submittedName>
        <fullName evidence="2">Esterase</fullName>
    </submittedName>
</protein>
<dbReference type="AlphaFoldDB" id="A0A0A7IA25"/>
<accession>A0A0A7IA25</accession>
<dbReference type="Proteomes" id="UP000030636">
    <property type="component" value="Chromosome"/>
</dbReference>
<gene>
    <name evidence="2" type="ORF">AH67_03295</name>
</gene>
<keyword evidence="1" id="KW-1133">Transmembrane helix</keyword>
<dbReference type="OrthoDB" id="3723842at2"/>
<keyword evidence="1" id="KW-0472">Membrane</keyword>
<dbReference type="Pfam" id="PF00756">
    <property type="entry name" value="Esterase"/>
    <property type="match status" value="1"/>
</dbReference>
<name>A0A0A7IA25_9BIFI</name>
<dbReference type="InterPro" id="IPR029058">
    <property type="entry name" value="AB_hydrolase_fold"/>
</dbReference>
<feature type="transmembrane region" description="Helical" evidence="1">
    <location>
        <begin position="84"/>
        <end position="104"/>
    </location>
</feature>
<dbReference type="HOGENOM" id="CLU_037947_2_0_11"/>
<dbReference type="InterPro" id="IPR050583">
    <property type="entry name" value="Mycobacterial_A85_antigen"/>
</dbReference>
<feature type="transmembrane region" description="Helical" evidence="1">
    <location>
        <begin position="111"/>
        <end position="132"/>
    </location>
</feature>
<reference evidence="2 3" key="1">
    <citation type="journal article" date="2015" name="Genome Announc.">
        <title>Bifidobacterium pseudolongum Strain PV8-2, Isolated from a Stool Sample of an Anemic Kenyan Infant.</title>
        <authorList>
            <person name="Vazquez-Gutierrez P."/>
            <person name="Lacroix C."/>
            <person name="Chassard C."/>
            <person name="Klumpp J."/>
            <person name="Stevens M.J."/>
            <person name="Jans C."/>
        </authorList>
    </citation>
    <scope>NUCLEOTIDE SEQUENCE [LARGE SCALE GENOMIC DNA]</scope>
    <source>
        <strain evidence="2 3">PV8-2</strain>
    </source>
</reference>
<evidence type="ECO:0000313" key="3">
    <source>
        <dbReference type="Proteomes" id="UP000030636"/>
    </source>
</evidence>
<dbReference type="GO" id="GO:0016747">
    <property type="term" value="F:acyltransferase activity, transferring groups other than amino-acyl groups"/>
    <property type="evidence" value="ECO:0007669"/>
    <property type="project" value="TreeGrafter"/>
</dbReference>
<keyword evidence="1" id="KW-0812">Transmembrane</keyword>
<organism evidence="2 3">
    <name type="scientific">Bifidobacterium pseudolongum PV8-2</name>
    <dbReference type="NCBI Taxonomy" id="1447715"/>
    <lineage>
        <taxon>Bacteria</taxon>
        <taxon>Bacillati</taxon>
        <taxon>Actinomycetota</taxon>
        <taxon>Actinomycetes</taxon>
        <taxon>Bifidobacteriales</taxon>
        <taxon>Bifidobacteriaceae</taxon>
        <taxon>Bifidobacterium</taxon>
    </lineage>
</organism>
<evidence type="ECO:0000256" key="1">
    <source>
        <dbReference type="SAM" id="Phobius"/>
    </source>
</evidence>
<dbReference type="SUPFAM" id="SSF53474">
    <property type="entry name" value="alpha/beta-Hydrolases"/>
    <property type="match status" value="1"/>
</dbReference>
<dbReference type="RefSeq" id="WP_052177255.1">
    <property type="nucleotide sequence ID" value="NZ_CP007457.1"/>
</dbReference>
<dbReference type="PANTHER" id="PTHR48098">
    <property type="entry name" value="ENTEROCHELIN ESTERASE-RELATED"/>
    <property type="match status" value="1"/>
</dbReference>
<dbReference type="STRING" id="1447715.AH67_03295"/>
<dbReference type="InterPro" id="IPR000801">
    <property type="entry name" value="Esterase-like"/>
</dbReference>
<proteinExistence type="predicted"/>
<dbReference type="PANTHER" id="PTHR48098:SF1">
    <property type="entry name" value="DIACYLGLYCEROL ACYLTRANSFERASE_MYCOLYLTRANSFERASE AG85A"/>
    <property type="match status" value="1"/>
</dbReference>
<keyword evidence="3" id="KW-1185">Reference proteome</keyword>
<feature type="transmembrane region" description="Helical" evidence="1">
    <location>
        <begin position="53"/>
        <end position="78"/>
    </location>
</feature>
<evidence type="ECO:0000313" key="2">
    <source>
        <dbReference type="EMBL" id="AIZ16070.1"/>
    </source>
</evidence>
<dbReference type="Gene3D" id="3.40.50.1820">
    <property type="entry name" value="alpha/beta hydrolase"/>
    <property type="match status" value="1"/>
</dbReference>
<sequence length="461" mass="48441">MVQATGWDAVYQTHITHGWLPYAVWAMLGVGLVALAAAQIAAGKRRNVVKQAVAALVCACAGGAITWFISDGIVLFGVELGWQVIGAAAGGFFLAGAFIAAAVMTRGWKRVLAIAMVPLTVLGAGLRINAIYGEFQTVGSLVDYSPYPPLDSAHVSRATVSVAQWNAQVRSGSVRPETEGKLFSATIPATRSGFRARHAVVWLPPAALAAHPPVLPVLVMLSGQPGSPTRFFSASNAVAVLTRYAREHNGLAPIVISPDQNTGMMTNSLCADTTKVGKAQTYLTQDVPDWIRATLPASVDAADWVIGGFSQGATCSTQLAPNFPAIYGNVLAVDGELAPTAGSRQSMIRDYFGGDAAAYDRQVPVNAIKAHAPSRQVMILGAGARDHTSLANVVTIGKAAREAGWTVHMVKATGSGHDWHAVNATFAVALPWLCDRMGLGATPAAFEDYAHDHAQKVEVLQ</sequence>
<dbReference type="KEGG" id="bpsp:AH67_03295"/>